<keyword evidence="6 7" id="KW-0472">Membrane</keyword>
<evidence type="ECO:0000256" key="5">
    <source>
        <dbReference type="ARBA" id="ARBA00022989"/>
    </source>
</evidence>
<dbReference type="Gene3D" id="3.30.70.100">
    <property type="match status" value="1"/>
</dbReference>
<feature type="transmembrane region" description="Helical" evidence="7">
    <location>
        <begin position="78"/>
        <end position="97"/>
    </location>
</feature>
<evidence type="ECO:0000256" key="2">
    <source>
        <dbReference type="ARBA" id="ARBA00008017"/>
    </source>
</evidence>
<keyword evidence="3" id="KW-1003">Cell membrane</keyword>
<comment type="caution">
    <text evidence="11">The sequence shown here is derived from an EMBL/GenBank/DDBJ whole genome shotgun (WGS) entry which is preliminary data.</text>
</comment>
<accession>A0ABN1HAH5</accession>
<gene>
    <name evidence="11" type="ORF">GCM10009547_44280</name>
</gene>
<evidence type="ECO:0000259" key="10">
    <source>
        <dbReference type="Pfam" id="PF21088"/>
    </source>
</evidence>
<evidence type="ECO:0000313" key="11">
    <source>
        <dbReference type="EMBL" id="GAA0635252.1"/>
    </source>
</evidence>
<feature type="transmembrane region" description="Helical" evidence="7">
    <location>
        <begin position="32"/>
        <end position="53"/>
    </location>
</feature>
<evidence type="ECO:0000256" key="7">
    <source>
        <dbReference type="SAM" id="Phobius"/>
    </source>
</evidence>
<dbReference type="SUPFAM" id="SSF82861">
    <property type="entry name" value="Mechanosensitive channel protein MscS (YggB), transmembrane region"/>
    <property type="match status" value="1"/>
</dbReference>
<comment type="similarity">
    <text evidence="2">Belongs to the MscS (TC 1.A.23) family.</text>
</comment>
<evidence type="ECO:0000259" key="8">
    <source>
        <dbReference type="Pfam" id="PF00924"/>
    </source>
</evidence>
<feature type="domain" description="Mechanosensitive ion channel MscS C-terminal" evidence="9">
    <location>
        <begin position="212"/>
        <end position="290"/>
    </location>
</feature>
<feature type="transmembrane region" description="Helical" evidence="7">
    <location>
        <begin position="103"/>
        <end position="123"/>
    </location>
</feature>
<keyword evidence="12" id="KW-1185">Reference proteome</keyword>
<reference evidence="11 12" key="1">
    <citation type="journal article" date="2019" name="Int. J. Syst. Evol. Microbiol.">
        <title>The Global Catalogue of Microorganisms (GCM) 10K type strain sequencing project: providing services to taxonomists for standard genome sequencing and annotation.</title>
        <authorList>
            <consortium name="The Broad Institute Genomics Platform"/>
            <consortium name="The Broad Institute Genome Sequencing Center for Infectious Disease"/>
            <person name="Wu L."/>
            <person name="Ma J."/>
        </authorList>
    </citation>
    <scope>NUCLEOTIDE SEQUENCE [LARGE SCALE GENOMIC DNA]</scope>
    <source>
        <strain evidence="11 12">JCM 10671</strain>
    </source>
</reference>
<dbReference type="Pfam" id="PF21088">
    <property type="entry name" value="MS_channel_1st"/>
    <property type="match status" value="1"/>
</dbReference>
<dbReference type="EMBL" id="BAAAHE010000048">
    <property type="protein sequence ID" value="GAA0635252.1"/>
    <property type="molecule type" value="Genomic_DNA"/>
</dbReference>
<proteinExistence type="inferred from homology"/>
<comment type="subcellular location">
    <subcellularLocation>
        <location evidence="1">Cell membrane</location>
        <topology evidence="1">Multi-pass membrane protein</topology>
    </subcellularLocation>
</comment>
<evidence type="ECO:0000256" key="6">
    <source>
        <dbReference type="ARBA" id="ARBA00023136"/>
    </source>
</evidence>
<evidence type="ECO:0000256" key="3">
    <source>
        <dbReference type="ARBA" id="ARBA00022475"/>
    </source>
</evidence>
<dbReference type="InterPro" id="IPR010920">
    <property type="entry name" value="LSM_dom_sf"/>
</dbReference>
<dbReference type="InterPro" id="IPR049278">
    <property type="entry name" value="MS_channel_C"/>
</dbReference>
<dbReference type="RefSeq" id="WP_344608910.1">
    <property type="nucleotide sequence ID" value="NZ_BAAAHE010000048.1"/>
</dbReference>
<dbReference type="SUPFAM" id="SSF50182">
    <property type="entry name" value="Sm-like ribonucleoproteins"/>
    <property type="match status" value="1"/>
</dbReference>
<feature type="domain" description="Mechanosensitive ion channel transmembrane helices 2/3" evidence="10">
    <location>
        <begin position="86"/>
        <end position="126"/>
    </location>
</feature>
<dbReference type="Gene3D" id="1.10.287.1260">
    <property type="match status" value="1"/>
</dbReference>
<organism evidence="11 12">
    <name type="scientific">Sporichthya brevicatena</name>
    <dbReference type="NCBI Taxonomy" id="171442"/>
    <lineage>
        <taxon>Bacteria</taxon>
        <taxon>Bacillati</taxon>
        <taxon>Actinomycetota</taxon>
        <taxon>Actinomycetes</taxon>
        <taxon>Sporichthyales</taxon>
        <taxon>Sporichthyaceae</taxon>
        <taxon>Sporichthya</taxon>
    </lineage>
</organism>
<dbReference type="SUPFAM" id="SSF82689">
    <property type="entry name" value="Mechanosensitive channel protein MscS (YggB), C-terminal domain"/>
    <property type="match status" value="1"/>
</dbReference>
<sequence>MRIASPPAGDVLVAAAQTDDLTTWARGDGLEIVLVVLGAILACRAVAAVGHYATRHIDAGTAELDDVVRTERGKHRHALVQVLIWLANVIVVCIAIVRCLTLLGFSLTGFVAPAAVLGVALGFGAQRIVQDLLAGFFIIAERQYGFGDLVRISTLGSETGVTGTIEEVSLRITKMRTFTGELVIVPNGQLVQVTNLSRDWARAIVDIPLWPNSDLVEAQRILREVGADVYRDPKLRPLLLDEPTVMGVETISTSFVKVRMVARTLPDRQYEVGRALRARVITAFREQGISLPTGTVIANAPGTP</sequence>
<dbReference type="InterPro" id="IPR045276">
    <property type="entry name" value="YbiO_bact"/>
</dbReference>
<dbReference type="InterPro" id="IPR011066">
    <property type="entry name" value="MscS_channel_C_sf"/>
</dbReference>
<feature type="domain" description="Mechanosensitive ion channel MscS" evidence="8">
    <location>
        <begin position="128"/>
        <end position="198"/>
    </location>
</feature>
<dbReference type="Pfam" id="PF00924">
    <property type="entry name" value="MS_channel_2nd"/>
    <property type="match status" value="1"/>
</dbReference>
<keyword evidence="4 7" id="KW-0812">Transmembrane</keyword>
<dbReference type="InterPro" id="IPR011014">
    <property type="entry name" value="MscS_channel_TM-2"/>
</dbReference>
<dbReference type="PANTHER" id="PTHR30460">
    <property type="entry name" value="MODERATE CONDUCTANCE MECHANOSENSITIVE CHANNEL YBIO"/>
    <property type="match status" value="1"/>
</dbReference>
<evidence type="ECO:0000256" key="1">
    <source>
        <dbReference type="ARBA" id="ARBA00004651"/>
    </source>
</evidence>
<evidence type="ECO:0000256" key="4">
    <source>
        <dbReference type="ARBA" id="ARBA00022692"/>
    </source>
</evidence>
<name>A0ABN1HAH5_9ACTN</name>
<dbReference type="Gene3D" id="2.30.30.60">
    <property type="match status" value="1"/>
</dbReference>
<dbReference type="InterPro" id="IPR049142">
    <property type="entry name" value="MS_channel_1st"/>
</dbReference>
<protein>
    <submittedName>
        <fullName evidence="11">Mechanosensitive ion channel family protein</fullName>
    </submittedName>
</protein>
<dbReference type="InterPro" id="IPR006685">
    <property type="entry name" value="MscS_channel_2nd"/>
</dbReference>
<keyword evidence="5 7" id="KW-1133">Transmembrane helix</keyword>
<evidence type="ECO:0000313" key="12">
    <source>
        <dbReference type="Proteomes" id="UP001500957"/>
    </source>
</evidence>
<dbReference type="Pfam" id="PF21082">
    <property type="entry name" value="MS_channel_3rd"/>
    <property type="match status" value="1"/>
</dbReference>
<dbReference type="Proteomes" id="UP001500957">
    <property type="component" value="Unassembled WGS sequence"/>
</dbReference>
<dbReference type="PANTHER" id="PTHR30460:SF0">
    <property type="entry name" value="MODERATE CONDUCTANCE MECHANOSENSITIVE CHANNEL YBIO"/>
    <property type="match status" value="1"/>
</dbReference>
<dbReference type="InterPro" id="IPR023408">
    <property type="entry name" value="MscS_beta-dom_sf"/>
</dbReference>
<evidence type="ECO:0000259" key="9">
    <source>
        <dbReference type="Pfam" id="PF21082"/>
    </source>
</evidence>